<dbReference type="EMBL" id="FUXE01000005">
    <property type="protein sequence ID" value="SJZ61234.1"/>
    <property type="molecule type" value="Genomic_DNA"/>
</dbReference>
<name>A0A1T4M3E4_9PORP</name>
<keyword evidence="2" id="KW-1185">Reference proteome</keyword>
<sequence>MNTINFLRSSIRFSLVGVLFAFIPFGAFGQYPSGTNTNESSQQSTKKEVYSPSYSSSASELADTTLYDLPMVENRETELVLERLRDLRQPLSHTTAYTSWLPMWLTMPLSTYMMDITSAEKPLFSIPKLSLQSHTSTKRKSSFDEFVEGNEMELQALRRLQNSRPDLIQETETELIAHKIDHVVVAPTEAHISIPDTPIPAVQDPLTGIKKILLPRRYWSFGWNSILQFSQAYISPNWHKGGNSNFNLYNKQLFKADYKKGLLSWNNELEWRLSVFTSPADTVARYRVADDLLRLRSNLGWESPLKNLFYTLDAEVRTQFFKMREENKTKILSDLFSPVITTVGAGMKYIYEYKSPTYYGRKVKLEINLAPLAYDFRWTLNNTIDLTRHGFKGGSRLYSAIGSMFRANLDFDITQSFAWRSRLFYNTSYKRIETEWENAFIFALSKYFSTRLNVHLRFDDAVPKTPENPYRIQINQLFSFGIEMNI</sequence>
<evidence type="ECO:0000313" key="2">
    <source>
        <dbReference type="Proteomes" id="UP000190121"/>
    </source>
</evidence>
<gene>
    <name evidence="1" type="ORF">SAMN02745171_00608</name>
</gene>
<dbReference type="AlphaFoldDB" id="A0A1T4M3E4"/>
<dbReference type="Proteomes" id="UP000190121">
    <property type="component" value="Unassembled WGS sequence"/>
</dbReference>
<protein>
    <recommendedName>
        <fullName evidence="3">DUF3078 domain-containing protein</fullName>
    </recommendedName>
</protein>
<reference evidence="2" key="1">
    <citation type="submission" date="2017-02" db="EMBL/GenBank/DDBJ databases">
        <authorList>
            <person name="Varghese N."/>
            <person name="Submissions S."/>
        </authorList>
    </citation>
    <scope>NUCLEOTIDE SEQUENCE [LARGE SCALE GENOMIC DNA]</scope>
    <source>
        <strain evidence="2">ATCC 51356</strain>
    </source>
</reference>
<evidence type="ECO:0008006" key="3">
    <source>
        <dbReference type="Google" id="ProtNLM"/>
    </source>
</evidence>
<dbReference type="RefSeq" id="WP_078736569.1">
    <property type="nucleotide sequence ID" value="NZ_FUXE01000005.1"/>
</dbReference>
<dbReference type="OrthoDB" id="1495718at2"/>
<evidence type="ECO:0000313" key="1">
    <source>
        <dbReference type="EMBL" id="SJZ61234.1"/>
    </source>
</evidence>
<dbReference type="InterPro" id="IPR021428">
    <property type="entry name" value="DUF3078"/>
</dbReference>
<proteinExistence type="predicted"/>
<organism evidence="1 2">
    <name type="scientific">Porphyromonas circumdentaria</name>
    <dbReference type="NCBI Taxonomy" id="29524"/>
    <lineage>
        <taxon>Bacteria</taxon>
        <taxon>Pseudomonadati</taxon>
        <taxon>Bacteroidota</taxon>
        <taxon>Bacteroidia</taxon>
        <taxon>Bacteroidales</taxon>
        <taxon>Porphyromonadaceae</taxon>
        <taxon>Porphyromonas</taxon>
    </lineage>
</organism>
<dbReference type="Pfam" id="PF11276">
    <property type="entry name" value="DUF3078"/>
    <property type="match status" value="1"/>
</dbReference>
<accession>A0A1T4M3E4</accession>
<dbReference type="STRING" id="29524.SAMN02745171_00608"/>